<evidence type="ECO:0000256" key="11">
    <source>
        <dbReference type="ARBA" id="ARBA00023316"/>
    </source>
</evidence>
<keyword evidence="7 16" id="KW-0378">Hydrolase</keyword>
<dbReference type="PROSITE" id="PS51762">
    <property type="entry name" value="GH16_2"/>
    <property type="match status" value="1"/>
</dbReference>
<feature type="domain" description="GH16" evidence="15">
    <location>
        <begin position="24"/>
        <end position="241"/>
    </location>
</feature>
<evidence type="ECO:0000256" key="2">
    <source>
        <dbReference type="ARBA" id="ARBA00004370"/>
    </source>
</evidence>
<dbReference type="Pfam" id="PF00722">
    <property type="entry name" value="Glyco_hydro_16"/>
    <property type="match status" value="1"/>
</dbReference>
<organism evidence="16 17">
    <name type="scientific">Cucurbitaria berberidis CBS 394.84</name>
    <dbReference type="NCBI Taxonomy" id="1168544"/>
    <lineage>
        <taxon>Eukaryota</taxon>
        <taxon>Fungi</taxon>
        <taxon>Dikarya</taxon>
        <taxon>Ascomycota</taxon>
        <taxon>Pezizomycotina</taxon>
        <taxon>Dothideomycetes</taxon>
        <taxon>Pleosporomycetidae</taxon>
        <taxon>Pleosporales</taxon>
        <taxon>Pleosporineae</taxon>
        <taxon>Cucurbitariaceae</taxon>
        <taxon>Cucurbitaria</taxon>
    </lineage>
</organism>
<keyword evidence="11" id="KW-0961">Cell wall biogenesis/degradation</keyword>
<comment type="catalytic activity">
    <reaction evidence="1">
        <text>Random endo-hydrolysis of N-acetyl-beta-D-glucosaminide (1-&gt;4)-beta-linkages in chitin and chitodextrins.</text>
        <dbReference type="EC" id="3.2.1.14"/>
    </reaction>
</comment>
<reference evidence="16" key="1">
    <citation type="submission" date="2020-01" db="EMBL/GenBank/DDBJ databases">
        <authorList>
            <consortium name="DOE Joint Genome Institute"/>
            <person name="Haridas S."/>
            <person name="Albert R."/>
            <person name="Binder M."/>
            <person name="Bloem J."/>
            <person name="Labutti K."/>
            <person name="Salamov A."/>
            <person name="Andreopoulos B."/>
            <person name="Baker S.E."/>
            <person name="Barry K."/>
            <person name="Bills G."/>
            <person name="Bluhm B.H."/>
            <person name="Cannon C."/>
            <person name="Castanera R."/>
            <person name="Culley D.E."/>
            <person name="Daum C."/>
            <person name="Ezra D."/>
            <person name="Gonzalez J.B."/>
            <person name="Henrissat B."/>
            <person name="Kuo A."/>
            <person name="Liang C."/>
            <person name="Lipzen A."/>
            <person name="Lutzoni F."/>
            <person name="Magnuson J."/>
            <person name="Mondo S."/>
            <person name="Nolan M."/>
            <person name="Ohm R."/>
            <person name="Pangilinan J."/>
            <person name="Park H.-J."/>
            <person name="Ramirez L."/>
            <person name="Alfaro M."/>
            <person name="Sun H."/>
            <person name="Tritt A."/>
            <person name="Yoshinaga Y."/>
            <person name="Zwiers L.-H."/>
            <person name="Turgeon B.G."/>
            <person name="Goodwin S.B."/>
            <person name="Spatafora J.W."/>
            <person name="Crous P.W."/>
            <person name="Grigoriev I.V."/>
        </authorList>
    </citation>
    <scope>NUCLEOTIDE SEQUENCE</scope>
    <source>
        <strain evidence="16">CBS 394.84</strain>
    </source>
</reference>
<feature type="signal peptide" evidence="14">
    <location>
        <begin position="1"/>
        <end position="22"/>
    </location>
</feature>
<accession>A0A9P4GU45</accession>
<keyword evidence="4" id="KW-0328">Glycosyltransferase</keyword>
<keyword evidence="17" id="KW-1185">Reference proteome</keyword>
<keyword evidence="9" id="KW-0325">Glycoprotein</keyword>
<evidence type="ECO:0000256" key="13">
    <source>
        <dbReference type="SAM" id="Phobius"/>
    </source>
</evidence>
<feature type="transmembrane region" description="Helical" evidence="13">
    <location>
        <begin position="308"/>
        <end position="330"/>
    </location>
</feature>
<keyword evidence="8 13" id="KW-0472">Membrane</keyword>
<evidence type="ECO:0000256" key="9">
    <source>
        <dbReference type="ARBA" id="ARBA00023180"/>
    </source>
</evidence>
<sequence>MKSFAPSALALLAAALLPTAFAQTHTNCNPLKEGGTKCPSMQALGGNATFNFNKTGIPTGDKIWTKQNQGKIDWNEKGATFTVERSGDSPTVQSKFYMLFGRFEVIMRAASGRGIVSSAILQSEALDEVDWEFLGSNNTHVMTNFYGKGNTTSSDRGKEYKMDKGPQDEFHNYTIDWTKERIEWWLDGKKLRELLPAQALGGKNYPQTPMNVRMGIWAGGDTKNNKPGVVEWAGGETNFDEGPFVMTVASIYAKDYTSAAEYSWADMDASGSWEKVKVITGKSKILQELESPSGVHNRWQALPQGAKIGIIAAALSVLTVIICLIMFCCVKQRRAGRKEHEALLAEEHKEAAELQEYKKQMQAGKFGFGSSGNRV</sequence>
<protein>
    <recommendedName>
        <fullName evidence="3">chitinase</fullName>
        <ecNumber evidence="3">3.2.1.14</ecNumber>
    </recommendedName>
</protein>
<dbReference type="GO" id="GO:0009277">
    <property type="term" value="C:fungal-type cell wall"/>
    <property type="evidence" value="ECO:0007669"/>
    <property type="project" value="TreeGrafter"/>
</dbReference>
<dbReference type="InterPro" id="IPR000757">
    <property type="entry name" value="Beta-glucanase-like"/>
</dbReference>
<comment type="similarity">
    <text evidence="12">Belongs to the glycosyl hydrolase 16 family. CRH1 subfamily.</text>
</comment>
<dbReference type="Gene3D" id="2.60.120.200">
    <property type="match status" value="1"/>
</dbReference>
<name>A0A9P4GU45_9PLEO</name>
<keyword evidence="5" id="KW-0808">Transferase</keyword>
<dbReference type="OrthoDB" id="4781at2759"/>
<evidence type="ECO:0000256" key="10">
    <source>
        <dbReference type="ARBA" id="ARBA00023295"/>
    </source>
</evidence>
<comment type="subcellular location">
    <subcellularLocation>
        <location evidence="2">Membrane</location>
    </subcellularLocation>
</comment>
<dbReference type="GO" id="GO:0005975">
    <property type="term" value="P:carbohydrate metabolic process"/>
    <property type="evidence" value="ECO:0007669"/>
    <property type="project" value="InterPro"/>
</dbReference>
<dbReference type="GO" id="GO:0008843">
    <property type="term" value="F:endochitinase activity"/>
    <property type="evidence" value="ECO:0007669"/>
    <property type="project" value="UniProtKB-EC"/>
</dbReference>
<evidence type="ECO:0000256" key="1">
    <source>
        <dbReference type="ARBA" id="ARBA00000822"/>
    </source>
</evidence>
<evidence type="ECO:0000313" key="16">
    <source>
        <dbReference type="EMBL" id="KAF1851395.1"/>
    </source>
</evidence>
<dbReference type="RefSeq" id="XP_040793958.1">
    <property type="nucleotide sequence ID" value="XM_040930738.1"/>
</dbReference>
<evidence type="ECO:0000256" key="12">
    <source>
        <dbReference type="ARBA" id="ARBA00038074"/>
    </source>
</evidence>
<evidence type="ECO:0000256" key="7">
    <source>
        <dbReference type="ARBA" id="ARBA00022801"/>
    </source>
</evidence>
<keyword evidence="6 14" id="KW-0732">Signal</keyword>
<dbReference type="GeneID" id="63847990"/>
<dbReference type="EC" id="3.2.1.14" evidence="3"/>
<gene>
    <name evidence="16" type="ORF">K460DRAFT_329402</name>
</gene>
<dbReference type="SUPFAM" id="SSF49899">
    <property type="entry name" value="Concanavalin A-like lectins/glucanases"/>
    <property type="match status" value="1"/>
</dbReference>
<evidence type="ECO:0000313" key="17">
    <source>
        <dbReference type="Proteomes" id="UP000800039"/>
    </source>
</evidence>
<comment type="caution">
    <text evidence="16">The sequence shown here is derived from an EMBL/GenBank/DDBJ whole genome shotgun (WGS) entry which is preliminary data.</text>
</comment>
<dbReference type="GO" id="GO:0016020">
    <property type="term" value="C:membrane"/>
    <property type="evidence" value="ECO:0007669"/>
    <property type="project" value="UniProtKB-SubCell"/>
</dbReference>
<evidence type="ECO:0000256" key="5">
    <source>
        <dbReference type="ARBA" id="ARBA00022679"/>
    </source>
</evidence>
<evidence type="ECO:0000259" key="15">
    <source>
        <dbReference type="PROSITE" id="PS51762"/>
    </source>
</evidence>
<proteinExistence type="inferred from homology"/>
<evidence type="ECO:0000256" key="6">
    <source>
        <dbReference type="ARBA" id="ARBA00022729"/>
    </source>
</evidence>
<dbReference type="InterPro" id="IPR013320">
    <property type="entry name" value="ConA-like_dom_sf"/>
</dbReference>
<evidence type="ECO:0000256" key="4">
    <source>
        <dbReference type="ARBA" id="ARBA00022676"/>
    </source>
</evidence>
<keyword evidence="13" id="KW-0812">Transmembrane</keyword>
<evidence type="ECO:0000256" key="8">
    <source>
        <dbReference type="ARBA" id="ARBA00023136"/>
    </source>
</evidence>
<dbReference type="CDD" id="cd02183">
    <property type="entry name" value="GH16_fungal_CRH1_transglycosylase"/>
    <property type="match status" value="1"/>
</dbReference>
<dbReference type="Proteomes" id="UP000800039">
    <property type="component" value="Unassembled WGS sequence"/>
</dbReference>
<dbReference type="GO" id="GO:0031505">
    <property type="term" value="P:fungal-type cell wall organization"/>
    <property type="evidence" value="ECO:0007669"/>
    <property type="project" value="TreeGrafter"/>
</dbReference>
<dbReference type="AlphaFoldDB" id="A0A9P4GU45"/>
<feature type="chain" id="PRO_5040402829" description="chitinase" evidence="14">
    <location>
        <begin position="23"/>
        <end position="375"/>
    </location>
</feature>
<dbReference type="PANTHER" id="PTHR10963">
    <property type="entry name" value="GLYCOSYL HYDROLASE-RELATED"/>
    <property type="match status" value="1"/>
</dbReference>
<evidence type="ECO:0000256" key="3">
    <source>
        <dbReference type="ARBA" id="ARBA00012729"/>
    </source>
</evidence>
<evidence type="ECO:0000256" key="14">
    <source>
        <dbReference type="SAM" id="SignalP"/>
    </source>
</evidence>
<dbReference type="EMBL" id="ML976614">
    <property type="protein sequence ID" value="KAF1851395.1"/>
    <property type="molecule type" value="Genomic_DNA"/>
</dbReference>
<dbReference type="GO" id="GO:0016757">
    <property type="term" value="F:glycosyltransferase activity"/>
    <property type="evidence" value="ECO:0007669"/>
    <property type="project" value="UniProtKB-KW"/>
</dbReference>
<dbReference type="PANTHER" id="PTHR10963:SF27">
    <property type="entry name" value="GLYCOSIDASE-RELATED"/>
    <property type="match status" value="1"/>
</dbReference>
<dbReference type="InterPro" id="IPR050546">
    <property type="entry name" value="Glycosyl_Hydrlase_16"/>
</dbReference>
<keyword evidence="10" id="KW-0326">Glycosidase</keyword>
<keyword evidence="13" id="KW-1133">Transmembrane helix</keyword>